<dbReference type="Pfam" id="PF03466">
    <property type="entry name" value="LysR_substrate"/>
    <property type="match status" value="1"/>
</dbReference>
<dbReference type="SUPFAM" id="SSF53850">
    <property type="entry name" value="Periplasmic binding protein-like II"/>
    <property type="match status" value="1"/>
</dbReference>
<evidence type="ECO:0000313" key="7">
    <source>
        <dbReference type="Proteomes" id="UP000265938"/>
    </source>
</evidence>
<dbReference type="InterPro" id="IPR058163">
    <property type="entry name" value="LysR-type_TF_proteobact-type"/>
</dbReference>
<evidence type="ECO:0000256" key="3">
    <source>
        <dbReference type="ARBA" id="ARBA00023125"/>
    </source>
</evidence>
<evidence type="ECO:0000256" key="2">
    <source>
        <dbReference type="ARBA" id="ARBA00023015"/>
    </source>
</evidence>
<gene>
    <name evidence="6" type="ORF">D4741_12105</name>
</gene>
<evidence type="ECO:0000313" key="6">
    <source>
        <dbReference type="EMBL" id="RJF35706.1"/>
    </source>
</evidence>
<comment type="caution">
    <text evidence="6">The sequence shown here is derived from an EMBL/GenBank/DDBJ whole genome shotgun (WGS) entry which is preliminary data.</text>
</comment>
<keyword evidence="4" id="KW-0804">Transcription</keyword>
<dbReference type="PROSITE" id="PS50931">
    <property type="entry name" value="HTH_LYSR"/>
    <property type="match status" value="1"/>
</dbReference>
<dbReference type="Proteomes" id="UP000265938">
    <property type="component" value="Unassembled WGS sequence"/>
</dbReference>
<dbReference type="SUPFAM" id="SSF46785">
    <property type="entry name" value="Winged helix' DNA-binding domain"/>
    <property type="match status" value="1"/>
</dbReference>
<reference evidence="6 7" key="1">
    <citation type="submission" date="2018-09" db="EMBL/GenBank/DDBJ databases">
        <title>Identification of marine bacteria producing industrial enzymes.</title>
        <authorList>
            <person name="Cheng T.H."/>
            <person name="Saidin J."/>
            <person name="Muhd D.D."/>
            <person name="Isa M.N.M."/>
            <person name="Bakar M.F.A."/>
            <person name="Ismail N."/>
        </authorList>
    </citation>
    <scope>NUCLEOTIDE SEQUENCE [LARGE SCALE GENOMIC DNA]</scope>
    <source>
        <strain evidence="6 7">MNAD 1.6</strain>
    </source>
</reference>
<keyword evidence="3" id="KW-0238">DNA-binding</keyword>
<dbReference type="AlphaFoldDB" id="A0A3A3EPR3"/>
<dbReference type="Gene3D" id="3.40.190.290">
    <property type="match status" value="1"/>
</dbReference>
<dbReference type="EMBL" id="QYSE01000002">
    <property type="protein sequence ID" value="RJF35706.1"/>
    <property type="molecule type" value="Genomic_DNA"/>
</dbReference>
<evidence type="ECO:0000256" key="4">
    <source>
        <dbReference type="ARBA" id="ARBA00023163"/>
    </source>
</evidence>
<name>A0A3A3EPR3_9GAMM</name>
<dbReference type="GO" id="GO:0006351">
    <property type="term" value="P:DNA-templated transcription"/>
    <property type="evidence" value="ECO:0007669"/>
    <property type="project" value="TreeGrafter"/>
</dbReference>
<keyword evidence="2" id="KW-0805">Transcription regulation</keyword>
<feature type="domain" description="HTH lysR-type" evidence="5">
    <location>
        <begin position="12"/>
        <end position="61"/>
    </location>
</feature>
<protein>
    <submittedName>
        <fullName evidence="6">LysR family transcriptional regulator</fullName>
    </submittedName>
</protein>
<proteinExistence type="inferred from homology"/>
<organism evidence="6 7">
    <name type="scientific">Pseudoalteromonas gelatinilytica</name>
    <dbReference type="NCBI Taxonomy" id="1703256"/>
    <lineage>
        <taxon>Bacteria</taxon>
        <taxon>Pseudomonadati</taxon>
        <taxon>Pseudomonadota</taxon>
        <taxon>Gammaproteobacteria</taxon>
        <taxon>Alteromonadales</taxon>
        <taxon>Pseudoalteromonadaceae</taxon>
        <taxon>Pseudoalteromonas</taxon>
    </lineage>
</organism>
<sequence length="303" mass="33995">MDPSLLPSLLWFVRIAQIKSFTKVAKEYGITRAALSQNLKSLEQKLDTTLIFRTTRDMSLTEEGQLLLDAISPAFGSIDRAVRNLGQAHDEPSGLLRVNTPKVVANYLIEPHINEFLTRYPKLKIELVMDDGLANIIAEGCDAGIRLGESLAEHVVAIPITPMLEMSVVGTPEYFKQYGIPQSPADLVNHNCLGFRNATSHALYSWEFTSPEPNGGDLEFQPNGRLITNDDEGMIRAGLKGIGLIQHINFAVQKHIENGNFVRVLDQWCPHFTGFYLYVPSRENMPAKTRAFIDFLKEKREQL</sequence>
<dbReference type="Gene3D" id="1.10.10.10">
    <property type="entry name" value="Winged helix-like DNA-binding domain superfamily/Winged helix DNA-binding domain"/>
    <property type="match status" value="1"/>
</dbReference>
<dbReference type="InterPro" id="IPR005119">
    <property type="entry name" value="LysR_subst-bd"/>
</dbReference>
<dbReference type="PANTHER" id="PTHR30537:SF1">
    <property type="entry name" value="HTH-TYPE TRANSCRIPTIONAL REGULATOR PGRR"/>
    <property type="match status" value="1"/>
</dbReference>
<dbReference type="InterPro" id="IPR036390">
    <property type="entry name" value="WH_DNA-bd_sf"/>
</dbReference>
<evidence type="ECO:0000259" key="5">
    <source>
        <dbReference type="PROSITE" id="PS50931"/>
    </source>
</evidence>
<accession>A0A3A3EPR3</accession>
<dbReference type="GO" id="GO:0003700">
    <property type="term" value="F:DNA-binding transcription factor activity"/>
    <property type="evidence" value="ECO:0007669"/>
    <property type="project" value="InterPro"/>
</dbReference>
<dbReference type="InterPro" id="IPR000847">
    <property type="entry name" value="LysR_HTH_N"/>
</dbReference>
<dbReference type="InterPro" id="IPR036388">
    <property type="entry name" value="WH-like_DNA-bd_sf"/>
</dbReference>
<comment type="similarity">
    <text evidence="1">Belongs to the LysR transcriptional regulatory family.</text>
</comment>
<dbReference type="CDD" id="cd08474">
    <property type="entry name" value="PBP2_CrgA_like_5"/>
    <property type="match status" value="1"/>
</dbReference>
<dbReference type="RefSeq" id="WP_119853154.1">
    <property type="nucleotide sequence ID" value="NZ_QYSE01000002.1"/>
</dbReference>
<evidence type="ECO:0000256" key="1">
    <source>
        <dbReference type="ARBA" id="ARBA00009437"/>
    </source>
</evidence>
<dbReference type="GO" id="GO:0043565">
    <property type="term" value="F:sequence-specific DNA binding"/>
    <property type="evidence" value="ECO:0007669"/>
    <property type="project" value="TreeGrafter"/>
</dbReference>
<dbReference type="PANTHER" id="PTHR30537">
    <property type="entry name" value="HTH-TYPE TRANSCRIPTIONAL REGULATOR"/>
    <property type="match status" value="1"/>
</dbReference>
<dbReference type="Pfam" id="PF00126">
    <property type="entry name" value="HTH_1"/>
    <property type="match status" value="1"/>
</dbReference>